<evidence type="ECO:0000313" key="3">
    <source>
        <dbReference type="EMBL" id="KAL1882661.1"/>
    </source>
</evidence>
<feature type="region of interest" description="Disordered" evidence="1">
    <location>
        <begin position="336"/>
        <end position="356"/>
    </location>
</feature>
<dbReference type="EMBL" id="JAVDPF010000006">
    <property type="protein sequence ID" value="KAL1882661.1"/>
    <property type="molecule type" value="Genomic_DNA"/>
</dbReference>
<dbReference type="Proteomes" id="UP001583193">
    <property type="component" value="Unassembled WGS sequence"/>
</dbReference>
<organism evidence="3 4">
    <name type="scientific">Paecilomyces lecythidis</name>
    <dbReference type="NCBI Taxonomy" id="3004212"/>
    <lineage>
        <taxon>Eukaryota</taxon>
        <taxon>Fungi</taxon>
        <taxon>Dikarya</taxon>
        <taxon>Ascomycota</taxon>
        <taxon>Pezizomycotina</taxon>
        <taxon>Eurotiomycetes</taxon>
        <taxon>Eurotiomycetidae</taxon>
        <taxon>Eurotiales</taxon>
        <taxon>Thermoascaceae</taxon>
        <taxon>Paecilomyces</taxon>
    </lineage>
</organism>
<reference evidence="3 4" key="1">
    <citation type="journal article" date="2024" name="IMA Fungus">
        <title>IMA Genome - F19 : A genome assembly and annotation guide to empower mycologists, including annotated draft genome sequences of Ceratocystis pirilliformis, Diaporthe australafricana, Fusarium ophioides, Paecilomyces lecythidis, and Sporothrix stenoceras.</title>
        <authorList>
            <person name="Aylward J."/>
            <person name="Wilson A.M."/>
            <person name="Visagie C.M."/>
            <person name="Spraker J."/>
            <person name="Barnes I."/>
            <person name="Buitendag C."/>
            <person name="Ceriani C."/>
            <person name="Del Mar Angel L."/>
            <person name="du Plessis D."/>
            <person name="Fuchs T."/>
            <person name="Gasser K."/>
            <person name="Kramer D."/>
            <person name="Li W."/>
            <person name="Munsamy K."/>
            <person name="Piso A."/>
            <person name="Price J.L."/>
            <person name="Sonnekus B."/>
            <person name="Thomas C."/>
            <person name="van der Nest A."/>
            <person name="van Dijk A."/>
            <person name="van Heerden A."/>
            <person name="van Vuuren N."/>
            <person name="Yilmaz N."/>
            <person name="Duong T.A."/>
            <person name="van der Merwe N.A."/>
            <person name="Wingfield M.J."/>
            <person name="Wingfield B.D."/>
        </authorList>
    </citation>
    <scope>NUCLEOTIDE SEQUENCE [LARGE SCALE GENOMIC DNA]</scope>
    <source>
        <strain evidence="3 4">CMW 18167</strain>
    </source>
</reference>
<comment type="caution">
    <text evidence="3">The sequence shown here is derived from an EMBL/GenBank/DDBJ whole genome shotgun (WGS) entry which is preliminary data.</text>
</comment>
<protein>
    <recommendedName>
        <fullName evidence="2">DUF3074 domain-containing protein</fullName>
    </recommendedName>
</protein>
<evidence type="ECO:0000313" key="4">
    <source>
        <dbReference type="Proteomes" id="UP001583193"/>
    </source>
</evidence>
<feature type="region of interest" description="Disordered" evidence="1">
    <location>
        <begin position="1"/>
        <end position="63"/>
    </location>
</feature>
<feature type="compositionally biased region" description="Low complexity" evidence="1">
    <location>
        <begin position="14"/>
        <end position="27"/>
    </location>
</feature>
<dbReference type="Pfam" id="PF11274">
    <property type="entry name" value="DUF3074"/>
    <property type="match status" value="1"/>
</dbReference>
<feature type="compositionally biased region" description="Low complexity" evidence="1">
    <location>
        <begin position="35"/>
        <end position="59"/>
    </location>
</feature>
<sequence length="418" mass="45860">MSSPQDQQQRRIRLAPLPLSALPSHPALAERPRQNGESNNNNSNNQNQNQNGNNNGNNNAATTRPPLAAFIKQALDEAHTLLSDTIPLTFRVDKKLRSSPPSNAKVQLSSRVIPVSTEISPSVKGEKRKIKDDEEYWVCRKSIHVDAPEEGTASWKEFENGLRFDHSQHEMEYTPSVSSVETLLEWKDVDLGQQESGAGWRGVDMHVNMITHTFHPSILISPRTFITCVISAFRSDSTRNPDLSDASSIDGLDPEEKEFVTIQIPVEPPSNPSAEITDAAVLSTFASAPPKDTIFANYASVERVHSLPSNINIIKSPRPSVDVTRSRAGLIFSPRSSLSTARPVPGAGGPPRRMSNPRSAIIEWTMATTSDAGGLIPSWVQRSWTMGGVPKAVVADVGLFLGWVAKKRQAEELQELRS</sequence>
<dbReference type="InterPro" id="IPR024500">
    <property type="entry name" value="DUF3074"/>
</dbReference>
<evidence type="ECO:0000259" key="2">
    <source>
        <dbReference type="Pfam" id="PF11274"/>
    </source>
</evidence>
<gene>
    <name evidence="3" type="ORF">Plec18167_003083</name>
</gene>
<proteinExistence type="predicted"/>
<accession>A0ABR3Y2Z7</accession>
<dbReference type="PANTHER" id="PTHR40370:SF1">
    <property type="entry name" value="DUF3074 DOMAIN-CONTAINING PROTEIN"/>
    <property type="match status" value="1"/>
</dbReference>
<feature type="compositionally biased region" description="Low complexity" evidence="1">
    <location>
        <begin position="341"/>
        <end position="353"/>
    </location>
</feature>
<evidence type="ECO:0000256" key="1">
    <source>
        <dbReference type="SAM" id="MobiDB-lite"/>
    </source>
</evidence>
<feature type="domain" description="DUF3074" evidence="2">
    <location>
        <begin position="137"/>
        <end position="404"/>
    </location>
</feature>
<name>A0ABR3Y2Z7_9EURO</name>
<dbReference type="PANTHER" id="PTHR40370">
    <property type="entry name" value="EXPRESSED PROTEIN"/>
    <property type="match status" value="1"/>
</dbReference>
<keyword evidence="4" id="KW-1185">Reference proteome</keyword>